<gene>
    <name evidence="2" type="ORF">D6D20_09295</name>
</gene>
<evidence type="ECO:0000256" key="1">
    <source>
        <dbReference type="SAM" id="MobiDB-lite"/>
    </source>
</evidence>
<accession>A0A4S8YXR5</accession>
<feature type="compositionally biased region" description="Basic and acidic residues" evidence="1">
    <location>
        <begin position="203"/>
        <end position="212"/>
    </location>
</feature>
<feature type="compositionally biased region" description="Polar residues" evidence="1">
    <location>
        <begin position="115"/>
        <end position="134"/>
    </location>
</feature>
<evidence type="ECO:0000313" key="2">
    <source>
        <dbReference type="EMBL" id="THW55675.1"/>
    </source>
</evidence>
<reference evidence="2 3" key="1">
    <citation type="submission" date="2018-10" db="EMBL/GenBank/DDBJ databases">
        <title>Fifty Aureobasidium pullulans genomes reveal a recombining polyextremotolerant generalist.</title>
        <authorList>
            <person name="Gostincar C."/>
            <person name="Turk M."/>
            <person name="Zajc J."/>
            <person name="Gunde-Cimerman N."/>
        </authorList>
    </citation>
    <scope>NUCLEOTIDE SEQUENCE [LARGE SCALE GENOMIC DNA]</scope>
    <source>
        <strain evidence="2 3">EXF-10751</strain>
    </source>
</reference>
<name>A0A4S8YXR5_AURPU</name>
<comment type="caution">
    <text evidence="2">The sequence shown here is derived from an EMBL/GenBank/DDBJ whole genome shotgun (WGS) entry which is preliminary data.</text>
</comment>
<evidence type="ECO:0000313" key="3">
    <source>
        <dbReference type="Proteomes" id="UP000310421"/>
    </source>
</evidence>
<organism evidence="2 3">
    <name type="scientific">Aureobasidium pullulans</name>
    <name type="common">Black yeast</name>
    <name type="synonym">Pullularia pullulans</name>
    <dbReference type="NCBI Taxonomy" id="5580"/>
    <lineage>
        <taxon>Eukaryota</taxon>
        <taxon>Fungi</taxon>
        <taxon>Dikarya</taxon>
        <taxon>Ascomycota</taxon>
        <taxon>Pezizomycotina</taxon>
        <taxon>Dothideomycetes</taxon>
        <taxon>Dothideomycetidae</taxon>
        <taxon>Dothideales</taxon>
        <taxon>Saccotheciaceae</taxon>
        <taxon>Aureobasidium</taxon>
    </lineage>
</organism>
<feature type="region of interest" description="Disordered" evidence="1">
    <location>
        <begin position="79"/>
        <end position="139"/>
    </location>
</feature>
<feature type="region of interest" description="Disordered" evidence="1">
    <location>
        <begin position="202"/>
        <end position="239"/>
    </location>
</feature>
<protein>
    <submittedName>
        <fullName evidence="2">Uncharacterized protein</fullName>
    </submittedName>
</protein>
<dbReference type="AlphaFoldDB" id="A0A4S8YXR5"/>
<feature type="compositionally biased region" description="Basic and acidic residues" evidence="1">
    <location>
        <begin position="87"/>
        <end position="99"/>
    </location>
</feature>
<dbReference type="Proteomes" id="UP000310421">
    <property type="component" value="Unassembled WGS sequence"/>
</dbReference>
<dbReference type="EMBL" id="QZAN01000180">
    <property type="protein sequence ID" value="THW55675.1"/>
    <property type="molecule type" value="Genomic_DNA"/>
</dbReference>
<proteinExistence type="predicted"/>
<sequence>MDGLGTFFSTIVFSYSDHIAQLARHWNTNNRSKILVFVINVSEVTKLPTKTFGKEPKPVLLRLNESRWEAVCHFDVPAEQLSATTKPEPKHAENTDKNPESTAPATSERPRGELQDNTNDTAKSHATPQTSTTTEKPDEIVVDNLRNAISKLALAVTNLSEAAIHMDPPRREAIQPSIDALYFDFRKVTKDGLVALDAVISDAAKDDDHSSDEGNVGKQDAENAAYQVADREDSESDSD</sequence>